<keyword evidence="1" id="KW-0812">Transmembrane</keyword>
<gene>
    <name evidence="2" type="ORF">K443DRAFT_112933</name>
</gene>
<protein>
    <submittedName>
        <fullName evidence="2">Uncharacterized protein</fullName>
    </submittedName>
</protein>
<evidence type="ECO:0000313" key="3">
    <source>
        <dbReference type="Proteomes" id="UP000054477"/>
    </source>
</evidence>
<name>A0A0C9WPI7_9AGAR</name>
<dbReference type="AlphaFoldDB" id="A0A0C9WPI7"/>
<dbReference type="EMBL" id="KN838879">
    <property type="protein sequence ID" value="KIJ92860.1"/>
    <property type="molecule type" value="Genomic_DNA"/>
</dbReference>
<keyword evidence="1" id="KW-0472">Membrane</keyword>
<organism evidence="2 3">
    <name type="scientific">Laccaria amethystina LaAM-08-1</name>
    <dbReference type="NCBI Taxonomy" id="1095629"/>
    <lineage>
        <taxon>Eukaryota</taxon>
        <taxon>Fungi</taxon>
        <taxon>Dikarya</taxon>
        <taxon>Basidiomycota</taxon>
        <taxon>Agaricomycotina</taxon>
        <taxon>Agaricomycetes</taxon>
        <taxon>Agaricomycetidae</taxon>
        <taxon>Agaricales</taxon>
        <taxon>Agaricineae</taxon>
        <taxon>Hydnangiaceae</taxon>
        <taxon>Laccaria</taxon>
    </lineage>
</organism>
<evidence type="ECO:0000313" key="2">
    <source>
        <dbReference type="EMBL" id="KIJ92860.1"/>
    </source>
</evidence>
<proteinExistence type="predicted"/>
<keyword evidence="3" id="KW-1185">Reference proteome</keyword>
<evidence type="ECO:0000256" key="1">
    <source>
        <dbReference type="SAM" id="Phobius"/>
    </source>
</evidence>
<keyword evidence="1" id="KW-1133">Transmembrane helix</keyword>
<reference evidence="2 3" key="1">
    <citation type="submission" date="2014-04" db="EMBL/GenBank/DDBJ databases">
        <authorList>
            <consortium name="DOE Joint Genome Institute"/>
            <person name="Kuo A."/>
            <person name="Kohler A."/>
            <person name="Nagy L.G."/>
            <person name="Floudas D."/>
            <person name="Copeland A."/>
            <person name="Barry K.W."/>
            <person name="Cichocki N."/>
            <person name="Veneault-Fourrey C."/>
            <person name="LaButti K."/>
            <person name="Lindquist E.A."/>
            <person name="Lipzen A."/>
            <person name="Lundell T."/>
            <person name="Morin E."/>
            <person name="Murat C."/>
            <person name="Sun H."/>
            <person name="Tunlid A."/>
            <person name="Henrissat B."/>
            <person name="Grigoriev I.V."/>
            <person name="Hibbett D.S."/>
            <person name="Martin F."/>
            <person name="Nordberg H.P."/>
            <person name="Cantor M.N."/>
            <person name="Hua S.X."/>
        </authorList>
    </citation>
    <scope>NUCLEOTIDE SEQUENCE [LARGE SCALE GENOMIC DNA]</scope>
    <source>
        <strain evidence="2 3">LaAM-08-1</strain>
    </source>
</reference>
<dbReference type="Proteomes" id="UP000054477">
    <property type="component" value="Unassembled WGS sequence"/>
</dbReference>
<feature type="non-terminal residue" evidence="2">
    <location>
        <position position="1"/>
    </location>
</feature>
<accession>A0A0C9WPI7</accession>
<feature type="transmembrane region" description="Helical" evidence="1">
    <location>
        <begin position="6"/>
        <end position="28"/>
    </location>
</feature>
<dbReference type="HOGENOM" id="CLU_2694513_0_0_1"/>
<sequence>DVLIVLHFVILRIDIFAMHIAFIILQVATIMEIPLSKFVQLINWTLSQVTRPYSVLHCRLQQQSSCYHLACQGS</sequence>
<reference evidence="3" key="2">
    <citation type="submission" date="2015-01" db="EMBL/GenBank/DDBJ databases">
        <title>Evolutionary Origins and Diversification of the Mycorrhizal Mutualists.</title>
        <authorList>
            <consortium name="DOE Joint Genome Institute"/>
            <consortium name="Mycorrhizal Genomics Consortium"/>
            <person name="Kohler A."/>
            <person name="Kuo A."/>
            <person name="Nagy L.G."/>
            <person name="Floudas D."/>
            <person name="Copeland A."/>
            <person name="Barry K.W."/>
            <person name="Cichocki N."/>
            <person name="Veneault-Fourrey C."/>
            <person name="LaButti K."/>
            <person name="Lindquist E.A."/>
            <person name="Lipzen A."/>
            <person name="Lundell T."/>
            <person name="Morin E."/>
            <person name="Murat C."/>
            <person name="Riley R."/>
            <person name="Ohm R."/>
            <person name="Sun H."/>
            <person name="Tunlid A."/>
            <person name="Henrissat B."/>
            <person name="Grigoriev I.V."/>
            <person name="Hibbett D.S."/>
            <person name="Martin F."/>
        </authorList>
    </citation>
    <scope>NUCLEOTIDE SEQUENCE [LARGE SCALE GENOMIC DNA]</scope>
    <source>
        <strain evidence="3">LaAM-08-1</strain>
    </source>
</reference>